<feature type="transmembrane region" description="Helical" evidence="6">
    <location>
        <begin position="168"/>
        <end position="192"/>
    </location>
</feature>
<sequence>MTAEAAVHPLRHSVFRAVLLTRMFSALTGGFYNVPIMWWVLERTGSGALIASVGLVSALAGLVAAPIGGVVADRGRKRLLIQATYIVDALLLLTMALLVLTGHMQIAFVFPLLAVTSFVAALRGPASAVLVPLILPRAVYQQGNALMSLTGSLASLGGYALAGTATGFVGVHGAMLIGAALLLGAIITLMFVPEPRITPAASSTPEAAAPSGPGFFEGLKVVIANPLVLCTFGVTILLNLVLIPLEVTLAPFARSLGAGAREFGWLSASISVGQVIGMIVLSSYQIPRPWLALVSGTFGIAVSIAALSITSSLGQALGLLAIAGFSAAVMNVQLSVVSQLHIPPAVMGRAYGVMASLSSAIQPIGYAGAALLLSWLPLHTIFAIIGGLLFLAASAWLHPTLRLGFSKPMAAAATD</sequence>
<organism evidence="8 9">
    <name type="scientific">Deinococcus ruber</name>
    <dbReference type="NCBI Taxonomy" id="1848197"/>
    <lineage>
        <taxon>Bacteria</taxon>
        <taxon>Thermotogati</taxon>
        <taxon>Deinococcota</taxon>
        <taxon>Deinococci</taxon>
        <taxon>Deinococcales</taxon>
        <taxon>Deinococcaceae</taxon>
        <taxon>Deinococcus</taxon>
    </lineage>
</organism>
<keyword evidence="2" id="KW-1003">Cell membrane</keyword>
<dbReference type="GO" id="GO:0022857">
    <property type="term" value="F:transmembrane transporter activity"/>
    <property type="evidence" value="ECO:0007669"/>
    <property type="project" value="InterPro"/>
</dbReference>
<comment type="caution">
    <text evidence="8">The sequence shown here is derived from an EMBL/GenBank/DDBJ whole genome shotgun (WGS) entry which is preliminary data.</text>
</comment>
<feature type="domain" description="Major facilitator superfamily (MFS) profile" evidence="7">
    <location>
        <begin position="1"/>
        <end position="196"/>
    </location>
</feature>
<dbReference type="Gene3D" id="1.20.1250.20">
    <property type="entry name" value="MFS general substrate transporter like domains"/>
    <property type="match status" value="1"/>
</dbReference>
<evidence type="ECO:0000256" key="4">
    <source>
        <dbReference type="ARBA" id="ARBA00022989"/>
    </source>
</evidence>
<keyword evidence="5 6" id="KW-0472">Membrane</keyword>
<evidence type="ECO:0000256" key="2">
    <source>
        <dbReference type="ARBA" id="ARBA00022475"/>
    </source>
</evidence>
<evidence type="ECO:0000256" key="6">
    <source>
        <dbReference type="SAM" id="Phobius"/>
    </source>
</evidence>
<dbReference type="PROSITE" id="PS50850">
    <property type="entry name" value="MFS"/>
    <property type="match status" value="1"/>
</dbReference>
<evidence type="ECO:0000313" key="8">
    <source>
        <dbReference type="EMBL" id="GGR04093.1"/>
    </source>
</evidence>
<evidence type="ECO:0000256" key="3">
    <source>
        <dbReference type="ARBA" id="ARBA00022692"/>
    </source>
</evidence>
<evidence type="ECO:0000256" key="5">
    <source>
        <dbReference type="ARBA" id="ARBA00023136"/>
    </source>
</evidence>
<dbReference type="InterPro" id="IPR036259">
    <property type="entry name" value="MFS_trans_sf"/>
</dbReference>
<reference evidence="8" key="1">
    <citation type="journal article" date="2014" name="Int. J. Syst. Evol. Microbiol.">
        <title>Complete genome sequence of Corynebacterium casei LMG S-19264T (=DSM 44701T), isolated from a smear-ripened cheese.</title>
        <authorList>
            <consortium name="US DOE Joint Genome Institute (JGI-PGF)"/>
            <person name="Walter F."/>
            <person name="Albersmeier A."/>
            <person name="Kalinowski J."/>
            <person name="Ruckert C."/>
        </authorList>
    </citation>
    <scope>NUCLEOTIDE SEQUENCE</scope>
    <source>
        <strain evidence="8">JCM 31311</strain>
    </source>
</reference>
<comment type="subcellular location">
    <subcellularLocation>
        <location evidence="1">Cell membrane</location>
        <topology evidence="1">Multi-pass membrane protein</topology>
    </subcellularLocation>
</comment>
<feature type="transmembrane region" description="Helical" evidence="6">
    <location>
        <begin position="221"/>
        <end position="243"/>
    </location>
</feature>
<name>A0A918C409_9DEIO</name>
<proteinExistence type="predicted"/>
<feature type="transmembrane region" description="Helical" evidence="6">
    <location>
        <begin position="316"/>
        <end position="338"/>
    </location>
</feature>
<feature type="transmembrane region" description="Helical" evidence="6">
    <location>
        <begin position="263"/>
        <end position="283"/>
    </location>
</feature>
<dbReference type="PANTHER" id="PTHR23513:SF6">
    <property type="entry name" value="MAJOR FACILITATOR SUPERFAMILY ASSOCIATED DOMAIN-CONTAINING PROTEIN"/>
    <property type="match status" value="1"/>
</dbReference>
<dbReference type="GO" id="GO:0005886">
    <property type="term" value="C:plasma membrane"/>
    <property type="evidence" value="ECO:0007669"/>
    <property type="project" value="UniProtKB-SubCell"/>
</dbReference>
<feature type="transmembrane region" description="Helical" evidence="6">
    <location>
        <begin position="145"/>
        <end position="162"/>
    </location>
</feature>
<feature type="transmembrane region" description="Helical" evidence="6">
    <location>
        <begin position="19"/>
        <end position="41"/>
    </location>
</feature>
<dbReference type="PANTHER" id="PTHR23513">
    <property type="entry name" value="INTEGRAL MEMBRANE EFFLUX PROTEIN-RELATED"/>
    <property type="match status" value="1"/>
</dbReference>
<evidence type="ECO:0000259" key="7">
    <source>
        <dbReference type="PROSITE" id="PS50850"/>
    </source>
</evidence>
<dbReference type="AlphaFoldDB" id="A0A918C409"/>
<gene>
    <name evidence="8" type="ORF">GCM10008957_16320</name>
</gene>
<feature type="transmembrane region" description="Helical" evidence="6">
    <location>
        <begin position="290"/>
        <end position="310"/>
    </location>
</feature>
<keyword evidence="4 6" id="KW-1133">Transmembrane helix</keyword>
<dbReference type="RefSeq" id="WP_189089206.1">
    <property type="nucleotide sequence ID" value="NZ_BMQL01000006.1"/>
</dbReference>
<dbReference type="SUPFAM" id="SSF103473">
    <property type="entry name" value="MFS general substrate transporter"/>
    <property type="match status" value="1"/>
</dbReference>
<dbReference type="EMBL" id="BMQL01000006">
    <property type="protein sequence ID" value="GGR04093.1"/>
    <property type="molecule type" value="Genomic_DNA"/>
</dbReference>
<protein>
    <submittedName>
        <fullName evidence="8">MFS transporter</fullName>
    </submittedName>
</protein>
<dbReference type="InterPro" id="IPR011701">
    <property type="entry name" value="MFS"/>
</dbReference>
<dbReference type="Proteomes" id="UP000603865">
    <property type="component" value="Unassembled WGS sequence"/>
</dbReference>
<evidence type="ECO:0000256" key="1">
    <source>
        <dbReference type="ARBA" id="ARBA00004651"/>
    </source>
</evidence>
<feature type="transmembrane region" description="Helical" evidence="6">
    <location>
        <begin position="378"/>
        <end position="397"/>
    </location>
</feature>
<feature type="transmembrane region" description="Helical" evidence="6">
    <location>
        <begin position="47"/>
        <end position="72"/>
    </location>
</feature>
<dbReference type="InterPro" id="IPR020846">
    <property type="entry name" value="MFS_dom"/>
</dbReference>
<feature type="transmembrane region" description="Helical" evidence="6">
    <location>
        <begin position="79"/>
        <end position="100"/>
    </location>
</feature>
<dbReference type="Pfam" id="PF07690">
    <property type="entry name" value="MFS_1"/>
    <property type="match status" value="1"/>
</dbReference>
<accession>A0A918C409</accession>
<feature type="transmembrane region" description="Helical" evidence="6">
    <location>
        <begin position="106"/>
        <end position="133"/>
    </location>
</feature>
<dbReference type="CDD" id="cd06173">
    <property type="entry name" value="MFS_MefA_like"/>
    <property type="match status" value="1"/>
</dbReference>
<evidence type="ECO:0000313" key="9">
    <source>
        <dbReference type="Proteomes" id="UP000603865"/>
    </source>
</evidence>
<keyword evidence="3 6" id="KW-0812">Transmembrane</keyword>
<keyword evidence="9" id="KW-1185">Reference proteome</keyword>
<reference evidence="8" key="2">
    <citation type="submission" date="2020-09" db="EMBL/GenBank/DDBJ databases">
        <authorList>
            <person name="Sun Q."/>
            <person name="Ohkuma M."/>
        </authorList>
    </citation>
    <scope>NUCLEOTIDE SEQUENCE</scope>
    <source>
        <strain evidence="8">JCM 31311</strain>
    </source>
</reference>